<sequence>MSGSSDGKQRNVKNVTKKTKSRRGKDAAGASGTVEQDGAVQTAVLPAGAILTTVLPTQEGLGKNETGLPVDPFHPTETRVNAEDGQQGQVQEDDAAPSDAEDENNLGIGADNAGVDGV</sequence>
<reference evidence="2" key="1">
    <citation type="submission" date="2019-12" db="EMBL/GenBank/DDBJ databases">
        <title>Genome sequencing and annotation of Brassica cretica.</title>
        <authorList>
            <person name="Studholme D.J."/>
            <person name="Sarris P.F."/>
        </authorList>
    </citation>
    <scope>NUCLEOTIDE SEQUENCE</scope>
    <source>
        <strain evidence="2">PFS-102/07</strain>
        <tissue evidence="2">Leaf</tissue>
    </source>
</reference>
<accession>A0A8S9HXI5</accession>
<dbReference type="EMBL" id="QGKY02001250">
    <property type="protein sequence ID" value="KAF2562220.1"/>
    <property type="molecule type" value="Genomic_DNA"/>
</dbReference>
<evidence type="ECO:0000313" key="2">
    <source>
        <dbReference type="EMBL" id="KAF2562220.1"/>
    </source>
</evidence>
<feature type="region of interest" description="Disordered" evidence="1">
    <location>
        <begin position="57"/>
        <end position="118"/>
    </location>
</feature>
<protein>
    <submittedName>
        <fullName evidence="2">Uncharacterized protein</fullName>
    </submittedName>
</protein>
<evidence type="ECO:0000256" key="1">
    <source>
        <dbReference type="SAM" id="MobiDB-lite"/>
    </source>
</evidence>
<feature type="compositionally biased region" description="Acidic residues" evidence="1">
    <location>
        <begin position="91"/>
        <end position="104"/>
    </location>
</feature>
<name>A0A8S9HXI5_BRACR</name>
<comment type="caution">
    <text evidence="2">The sequence shown here is derived from an EMBL/GenBank/DDBJ whole genome shotgun (WGS) entry which is preliminary data.</text>
</comment>
<dbReference type="AlphaFoldDB" id="A0A8S9HXI5"/>
<proteinExistence type="predicted"/>
<feature type="region of interest" description="Disordered" evidence="1">
    <location>
        <begin position="1"/>
        <end position="39"/>
    </location>
</feature>
<organism evidence="2">
    <name type="scientific">Brassica cretica</name>
    <name type="common">Mustard</name>
    <dbReference type="NCBI Taxonomy" id="69181"/>
    <lineage>
        <taxon>Eukaryota</taxon>
        <taxon>Viridiplantae</taxon>
        <taxon>Streptophyta</taxon>
        <taxon>Embryophyta</taxon>
        <taxon>Tracheophyta</taxon>
        <taxon>Spermatophyta</taxon>
        <taxon>Magnoliopsida</taxon>
        <taxon>eudicotyledons</taxon>
        <taxon>Gunneridae</taxon>
        <taxon>Pentapetalae</taxon>
        <taxon>rosids</taxon>
        <taxon>malvids</taxon>
        <taxon>Brassicales</taxon>
        <taxon>Brassicaceae</taxon>
        <taxon>Brassiceae</taxon>
        <taxon>Brassica</taxon>
    </lineage>
</organism>
<gene>
    <name evidence="2" type="ORF">F2Q70_00017325</name>
</gene>